<sequence>MSGVDVIAKYGPNLDTLICRRFAISRRLRKKELRAGSLMPRSISYALETSFEQRLRLRIECENFRSLNDVAKDGHSCEF</sequence>
<evidence type="ECO:0000313" key="2">
    <source>
        <dbReference type="Proteomes" id="UP000316560"/>
    </source>
</evidence>
<proteinExistence type="predicted"/>
<organism evidence="1 2">
    <name type="scientific">Rhodoglobus vestalii</name>
    <dbReference type="NCBI Taxonomy" id="193384"/>
    <lineage>
        <taxon>Bacteria</taxon>
        <taxon>Bacillati</taxon>
        <taxon>Actinomycetota</taxon>
        <taxon>Actinomycetes</taxon>
        <taxon>Micrococcales</taxon>
        <taxon>Microbacteriaceae</taxon>
        <taxon>Rhodoglobus</taxon>
    </lineage>
</organism>
<dbReference type="EMBL" id="VFRA01000001">
    <property type="protein sequence ID" value="TQO18534.1"/>
    <property type="molecule type" value="Genomic_DNA"/>
</dbReference>
<evidence type="ECO:0000313" key="1">
    <source>
        <dbReference type="EMBL" id="TQO18534.1"/>
    </source>
</evidence>
<dbReference type="AlphaFoldDB" id="A0A8H2PWP8"/>
<protein>
    <submittedName>
        <fullName evidence="1">Uncharacterized protein</fullName>
    </submittedName>
</protein>
<reference evidence="1 2" key="1">
    <citation type="submission" date="2019-06" db="EMBL/GenBank/DDBJ databases">
        <title>Sequencing the genomes of 1000 actinobacteria strains.</title>
        <authorList>
            <person name="Klenk H.-P."/>
        </authorList>
    </citation>
    <scope>NUCLEOTIDE SEQUENCE [LARGE SCALE GENOMIC DNA]</scope>
    <source>
        <strain evidence="1 2">DSM 21947</strain>
    </source>
</reference>
<gene>
    <name evidence="1" type="ORF">FB472_0051</name>
</gene>
<name>A0A8H2PWP8_9MICO</name>
<keyword evidence="2" id="KW-1185">Reference proteome</keyword>
<comment type="caution">
    <text evidence="1">The sequence shown here is derived from an EMBL/GenBank/DDBJ whole genome shotgun (WGS) entry which is preliminary data.</text>
</comment>
<dbReference type="Proteomes" id="UP000316560">
    <property type="component" value="Unassembled WGS sequence"/>
</dbReference>
<accession>A0A8H2PWP8</accession>